<dbReference type="SUPFAM" id="SSF56815">
    <property type="entry name" value="Sec1/munc18-like (SM) proteins"/>
    <property type="match status" value="1"/>
</dbReference>
<feature type="compositionally biased region" description="Low complexity" evidence="2">
    <location>
        <begin position="574"/>
        <end position="584"/>
    </location>
</feature>
<organism evidence="3 4">
    <name type="scientific">Fasciola hepatica</name>
    <name type="common">Liver fluke</name>
    <dbReference type="NCBI Taxonomy" id="6192"/>
    <lineage>
        <taxon>Eukaryota</taxon>
        <taxon>Metazoa</taxon>
        <taxon>Spiralia</taxon>
        <taxon>Lophotrochozoa</taxon>
        <taxon>Platyhelminthes</taxon>
        <taxon>Trematoda</taxon>
        <taxon>Digenea</taxon>
        <taxon>Plagiorchiida</taxon>
        <taxon>Echinostomata</taxon>
        <taxon>Echinostomatoidea</taxon>
        <taxon>Fasciolidae</taxon>
        <taxon>Fasciola</taxon>
    </lineage>
</organism>
<dbReference type="Pfam" id="PF00995">
    <property type="entry name" value="Sec1"/>
    <property type="match status" value="2"/>
</dbReference>
<dbReference type="InterPro" id="IPR036045">
    <property type="entry name" value="Sec1-like_sf"/>
</dbReference>
<evidence type="ECO:0000313" key="3">
    <source>
        <dbReference type="EMBL" id="THD21556.1"/>
    </source>
</evidence>
<accession>A0A4E0R4R7</accession>
<dbReference type="AlphaFoldDB" id="A0A4E0R4R7"/>
<comment type="similarity">
    <text evidence="1">Belongs to the STXBP/unc-18/SEC1 family.</text>
</comment>
<proteinExistence type="inferred from homology"/>
<dbReference type="Proteomes" id="UP000230066">
    <property type="component" value="Unassembled WGS sequence"/>
</dbReference>
<dbReference type="InterPro" id="IPR043154">
    <property type="entry name" value="Sec-1-like_dom1"/>
</dbReference>
<keyword evidence="4" id="KW-1185">Reference proteome</keyword>
<dbReference type="EMBL" id="JXXN02003432">
    <property type="protein sequence ID" value="THD21556.1"/>
    <property type="molecule type" value="Genomic_DNA"/>
</dbReference>
<protein>
    <submittedName>
        <fullName evidence="3">Vacuolar protein sorting (Vps33)</fullName>
    </submittedName>
</protein>
<name>A0A4E0R4R7_FASHE</name>
<dbReference type="InterPro" id="IPR001619">
    <property type="entry name" value="Sec1-like"/>
</dbReference>
<dbReference type="Gene3D" id="3.90.830.10">
    <property type="entry name" value="Syntaxin Binding Protein 1, Chain A, domain 2"/>
    <property type="match status" value="1"/>
</dbReference>
<reference evidence="3" key="1">
    <citation type="submission" date="2019-03" db="EMBL/GenBank/DDBJ databases">
        <title>Improved annotation for the trematode Fasciola hepatica.</title>
        <authorList>
            <person name="Choi Y.-J."/>
            <person name="Martin J."/>
            <person name="Mitreva M."/>
        </authorList>
    </citation>
    <scope>NUCLEOTIDE SEQUENCE [LARGE SCALE GENOMIC DNA]</scope>
</reference>
<dbReference type="PANTHER" id="PTHR11679">
    <property type="entry name" value="VESICLE PROTEIN SORTING-ASSOCIATED"/>
    <property type="match status" value="1"/>
</dbReference>
<dbReference type="Gene3D" id="1.25.40.850">
    <property type="match status" value="1"/>
</dbReference>
<dbReference type="InterPro" id="IPR043127">
    <property type="entry name" value="Sec-1-like_dom3a"/>
</dbReference>
<feature type="region of interest" description="Disordered" evidence="2">
    <location>
        <begin position="558"/>
        <end position="584"/>
    </location>
</feature>
<evidence type="ECO:0000256" key="1">
    <source>
        <dbReference type="ARBA" id="ARBA00009884"/>
    </source>
</evidence>
<feature type="compositionally biased region" description="Low complexity" evidence="2">
    <location>
        <begin position="240"/>
        <end position="259"/>
    </location>
</feature>
<evidence type="ECO:0000256" key="2">
    <source>
        <dbReference type="SAM" id="MobiDB-lite"/>
    </source>
</evidence>
<dbReference type="InterPro" id="IPR043155">
    <property type="entry name" value="VPS33_dom3b"/>
</dbReference>
<gene>
    <name evidence="3" type="ORF">D915_007839</name>
</gene>
<feature type="region of interest" description="Disordered" evidence="2">
    <location>
        <begin position="225"/>
        <end position="260"/>
    </location>
</feature>
<sequence>MFVDSYQLQQSRWKCIAKAFSKLPGEKILLVEPDLLQPLDRVASMSMLRKLKVMKIFKIDTLPPKKDYEKIAYILPPTPDSVNIIAKHYDVDAANEIKRTRLVIFVPQETQDVRYLLESKGLSGNQICVTELSLGWISLDNDLASLNLPVLYADYFLYGDYTWPHFMGTQLGELLQLACDSELAPLGCRVHALGEAATVVASGVRLHCIRSGLVKRVSQVRLDTTPRANKSSDHLHRWGSQSSVNSSQDTSSSDTTNTTRPPPLVIVFSRDLDYVTPLLLPMTFEALIHEIIGIELGIVTISDPSSNEPGPQKQFLSGSKMHYYKDARDVHIAHICTLLNQWRTSLQEKKTSLETELAGRSVTGPFATGESVHELKALSAQVGPLLAQRRELTLLLLALEKVMDALTRRERVEDVRAAQTLLLRSGSGGSLALAQSQSVVSTDNTGSQISHVLSPNQSAESKHTAAGGNCGTIADDLNSVPLRLVMEWLSTYRGDRLIDGIRLASLASVTHDGLADETYNILHRAILHAAGQIAFPMLLALRKLKLLAPRSAYLSNGAQTDPKHPPLLENGLGSPPTATAASAHSVGSSSIQSVSKSALSAAVARLGLITKRKSLYNRLHHLLRLSHAGQTNRPVNQPPVSPTYVYSGQHCPVVVRLAESIWATSLFPSSASSTSVSSHTGPEILSDLTKSGSRITDPELLTKSQLIAALKLLGIPEQAASNLGLVSFADPSLAAAGYQTEQFNHMHRLNAPMAKPLPCLASEQPVIVVFPGGCTYGEVAALRFVAARRRWHLLIATSALLTSRDLLQQAGQAACSPGGSDSSS</sequence>
<dbReference type="Gene3D" id="3.40.50.1910">
    <property type="match status" value="2"/>
</dbReference>
<dbReference type="InterPro" id="IPR027482">
    <property type="entry name" value="Sec1-like_dom2"/>
</dbReference>
<evidence type="ECO:0000313" key="4">
    <source>
        <dbReference type="Proteomes" id="UP000230066"/>
    </source>
</evidence>
<dbReference type="GO" id="GO:0016192">
    <property type="term" value="P:vesicle-mediated transport"/>
    <property type="evidence" value="ECO:0007669"/>
    <property type="project" value="InterPro"/>
</dbReference>
<dbReference type="Gene3D" id="3.40.50.2060">
    <property type="match status" value="1"/>
</dbReference>
<comment type="caution">
    <text evidence="3">The sequence shown here is derived from an EMBL/GenBank/DDBJ whole genome shotgun (WGS) entry which is preliminary data.</text>
</comment>